<accession>A0A8T0TGE7</accession>
<dbReference type="Pfam" id="PF16719">
    <property type="entry name" value="SAWADEE"/>
    <property type="match status" value="1"/>
</dbReference>
<dbReference type="InterPro" id="IPR039276">
    <property type="entry name" value="SHH1/2"/>
</dbReference>
<evidence type="ECO:0000259" key="1">
    <source>
        <dbReference type="Pfam" id="PF16719"/>
    </source>
</evidence>
<organism evidence="2 3">
    <name type="scientific">Panicum virgatum</name>
    <name type="common">Blackwell switchgrass</name>
    <dbReference type="NCBI Taxonomy" id="38727"/>
    <lineage>
        <taxon>Eukaryota</taxon>
        <taxon>Viridiplantae</taxon>
        <taxon>Streptophyta</taxon>
        <taxon>Embryophyta</taxon>
        <taxon>Tracheophyta</taxon>
        <taxon>Spermatophyta</taxon>
        <taxon>Magnoliopsida</taxon>
        <taxon>Liliopsida</taxon>
        <taxon>Poales</taxon>
        <taxon>Poaceae</taxon>
        <taxon>PACMAD clade</taxon>
        <taxon>Panicoideae</taxon>
        <taxon>Panicodae</taxon>
        <taxon>Paniceae</taxon>
        <taxon>Panicinae</taxon>
        <taxon>Panicum</taxon>
        <taxon>Panicum sect. Hiantes</taxon>
    </lineage>
</organism>
<dbReference type="PANTHER" id="PTHR33827:SF6">
    <property type="entry name" value="HOMEODOMAIN-LIKE TRANSCRIPTION FACTOR SUPERFAMILY PROTEIN-RELATED"/>
    <property type="match status" value="1"/>
</dbReference>
<dbReference type="AlphaFoldDB" id="A0A8T0TGE7"/>
<dbReference type="EMBL" id="CM029043">
    <property type="protein sequence ID" value="KAG2610881.1"/>
    <property type="molecule type" value="Genomic_DNA"/>
</dbReference>
<dbReference type="Proteomes" id="UP000823388">
    <property type="component" value="Chromosome 4K"/>
</dbReference>
<proteinExistence type="predicted"/>
<evidence type="ECO:0000313" key="2">
    <source>
        <dbReference type="EMBL" id="KAG2610881.1"/>
    </source>
</evidence>
<dbReference type="Gene3D" id="2.30.30.140">
    <property type="match status" value="1"/>
</dbReference>
<dbReference type="PANTHER" id="PTHR33827">
    <property type="entry name" value="PROTEIN SAWADEE HOMEODOMAIN HOMOLOG 2"/>
    <property type="match status" value="1"/>
</dbReference>
<evidence type="ECO:0000313" key="3">
    <source>
        <dbReference type="Proteomes" id="UP000823388"/>
    </source>
</evidence>
<protein>
    <recommendedName>
        <fullName evidence="1">SAWADEE domain-containing protein</fullName>
    </recommendedName>
</protein>
<reference evidence="2" key="1">
    <citation type="submission" date="2020-05" db="EMBL/GenBank/DDBJ databases">
        <title>WGS assembly of Panicum virgatum.</title>
        <authorList>
            <person name="Lovell J.T."/>
            <person name="Jenkins J."/>
            <person name="Shu S."/>
            <person name="Juenger T.E."/>
            <person name="Schmutz J."/>
        </authorList>
    </citation>
    <scope>NUCLEOTIDE SEQUENCE</scope>
    <source>
        <strain evidence="2">AP13</strain>
    </source>
</reference>
<dbReference type="GO" id="GO:0003682">
    <property type="term" value="F:chromatin binding"/>
    <property type="evidence" value="ECO:0007669"/>
    <property type="project" value="InterPro"/>
</dbReference>
<dbReference type="InterPro" id="IPR032001">
    <property type="entry name" value="SAWADEE_dom"/>
</dbReference>
<gene>
    <name evidence="2" type="ORF">PVAP13_4KG220515</name>
</gene>
<comment type="caution">
    <text evidence="2">The sequence shown here is derived from an EMBL/GenBank/DDBJ whole genome shotgun (WGS) entry which is preliminary data.</text>
</comment>
<keyword evidence="3" id="KW-1185">Reference proteome</keyword>
<dbReference type="Gene3D" id="2.40.50.40">
    <property type="match status" value="1"/>
</dbReference>
<name>A0A8T0TGE7_PANVG</name>
<sequence>MDHGSASSFNAKRSFRFTRKEVKQMEEKLKPRTTSRPDRVLMRELALKFSESRGSAGTTTPVTPKQVLNWFRYRRYYKSNKKVAATKAPPPATGIQADQQRFRIPQQLVFNPICAGELVPTPQVLNWFHYHCYNKGTNKVAREAPPPPPPPPAQWSMMVFQAVHQPLRELTEIGPVRRQDAGSSSTAGKKNYPLVGDLTSYEAKSASYGAWYDVHNFLFQRSGESGDREVLVHFSGFGAEQAEWINARTSLRRRSLPCNTKYCGAVKPRDIVLCYKLSEHSRLYFDAQVDRIIRKPHDSRAACDCKFLVRYLHDRSEECVSLRKLCLRPEKLQAWLELQKETNS</sequence>
<feature type="domain" description="SAWADEE" evidence="1">
    <location>
        <begin position="200"/>
        <end position="326"/>
    </location>
</feature>